<evidence type="ECO:0000313" key="2">
    <source>
        <dbReference type="Proteomes" id="UP000784294"/>
    </source>
</evidence>
<organism evidence="1 2">
    <name type="scientific">Protopolystoma xenopodis</name>
    <dbReference type="NCBI Taxonomy" id="117903"/>
    <lineage>
        <taxon>Eukaryota</taxon>
        <taxon>Metazoa</taxon>
        <taxon>Spiralia</taxon>
        <taxon>Lophotrochozoa</taxon>
        <taxon>Platyhelminthes</taxon>
        <taxon>Monogenea</taxon>
        <taxon>Polyopisthocotylea</taxon>
        <taxon>Polystomatidea</taxon>
        <taxon>Polystomatidae</taxon>
        <taxon>Protopolystoma</taxon>
    </lineage>
</organism>
<sequence length="50" mass="5887">MKIRLEGIRKLATSDTERRRRDFDVGSPSRHFDDSVLFLNQSPSIPVKKW</sequence>
<evidence type="ECO:0000313" key="1">
    <source>
        <dbReference type="EMBL" id="VEL43548.1"/>
    </source>
</evidence>
<dbReference type="AlphaFoldDB" id="A0A3S5CVP9"/>
<accession>A0A3S5CVP9</accession>
<keyword evidence="2" id="KW-1185">Reference proteome</keyword>
<comment type="caution">
    <text evidence="1">The sequence shown here is derived from an EMBL/GenBank/DDBJ whole genome shotgun (WGS) entry which is preliminary data.</text>
</comment>
<reference evidence="1" key="1">
    <citation type="submission" date="2018-11" db="EMBL/GenBank/DDBJ databases">
        <authorList>
            <consortium name="Pathogen Informatics"/>
        </authorList>
    </citation>
    <scope>NUCLEOTIDE SEQUENCE</scope>
</reference>
<protein>
    <submittedName>
        <fullName evidence="1">Uncharacterized protein</fullName>
    </submittedName>
</protein>
<dbReference type="EMBL" id="CAAALY010282523">
    <property type="protein sequence ID" value="VEL43548.1"/>
    <property type="molecule type" value="Genomic_DNA"/>
</dbReference>
<proteinExistence type="predicted"/>
<gene>
    <name evidence="1" type="ORF">PXEA_LOCUS36988</name>
</gene>
<name>A0A3S5CVP9_9PLAT</name>
<dbReference type="Proteomes" id="UP000784294">
    <property type="component" value="Unassembled WGS sequence"/>
</dbReference>